<name>A0A0D3K0V3_EMIH1</name>
<dbReference type="KEGG" id="ehx:EMIHUDRAFT_204043"/>
<sequence>MELTGAAVHGFERPRPPPTVLPTPKTNMARDGLAAFSLLWAAQQALILFYTGIASPFDRLQALLVAASALSSGWPPVLCAALAVRIYANCEPWPNAWESHFWCAQTDAALLLSLVAQLLSGSGGGLSISLSNAQRSFALRDANRVVRLNSSFLDHRYSCASPYVAQLLTAYLPDTLSLPLLASLVAAAPCTVALGESVLSLALLAAAAGVGGRGTAVAGVCLALLLHFGIALTPPPNNVGAFSVLMACRLAAFAPPEALARAASLPRSASEAATSSGGDGSGAAAGEVGQMSIMFAAGVDWSVPTFVLLAGVVLRGVAGGVASRGVASAAAASPSAAAASAGSGASGSIMYSNLRVVGGSNHLLLPTNLLRLTGAVVRLRTGDFSSVFSPRAVALLRASGHSGRQFNFAMGRALPPPPARFVRYTARGAGEAFALEYSVLAGPEGDEAWRGSSAGVRRVSVSEDPARGVAECVVVSAEGRPSGAACEDGELARLPPLRAWERVWGVWNPHPIIPGLSEEMHCSE</sequence>
<dbReference type="RefSeq" id="XP_005781817.1">
    <property type="nucleotide sequence ID" value="XM_005781760.1"/>
</dbReference>
<evidence type="ECO:0000313" key="3">
    <source>
        <dbReference type="EnsemblProtists" id="EOD29388"/>
    </source>
</evidence>
<reference evidence="4" key="1">
    <citation type="journal article" date="2013" name="Nature">
        <title>Pan genome of the phytoplankton Emiliania underpins its global distribution.</title>
        <authorList>
            <person name="Read B.A."/>
            <person name="Kegel J."/>
            <person name="Klute M.J."/>
            <person name="Kuo A."/>
            <person name="Lefebvre S.C."/>
            <person name="Maumus F."/>
            <person name="Mayer C."/>
            <person name="Miller J."/>
            <person name="Monier A."/>
            <person name="Salamov A."/>
            <person name="Young J."/>
            <person name="Aguilar M."/>
            <person name="Claverie J.M."/>
            <person name="Frickenhaus S."/>
            <person name="Gonzalez K."/>
            <person name="Herman E.K."/>
            <person name="Lin Y.C."/>
            <person name="Napier J."/>
            <person name="Ogata H."/>
            <person name="Sarno A.F."/>
            <person name="Shmutz J."/>
            <person name="Schroeder D."/>
            <person name="de Vargas C."/>
            <person name="Verret F."/>
            <person name="von Dassow P."/>
            <person name="Valentin K."/>
            <person name="Van de Peer Y."/>
            <person name="Wheeler G."/>
            <person name="Dacks J.B."/>
            <person name="Delwiche C.F."/>
            <person name="Dyhrman S.T."/>
            <person name="Glockner G."/>
            <person name="John U."/>
            <person name="Richards T."/>
            <person name="Worden A.Z."/>
            <person name="Zhang X."/>
            <person name="Grigoriev I.V."/>
            <person name="Allen A.E."/>
            <person name="Bidle K."/>
            <person name="Borodovsky M."/>
            <person name="Bowler C."/>
            <person name="Brownlee C."/>
            <person name="Cock J.M."/>
            <person name="Elias M."/>
            <person name="Gladyshev V.N."/>
            <person name="Groth M."/>
            <person name="Guda C."/>
            <person name="Hadaegh A."/>
            <person name="Iglesias-Rodriguez M.D."/>
            <person name="Jenkins J."/>
            <person name="Jones B.M."/>
            <person name="Lawson T."/>
            <person name="Leese F."/>
            <person name="Lindquist E."/>
            <person name="Lobanov A."/>
            <person name="Lomsadze A."/>
            <person name="Malik S.B."/>
            <person name="Marsh M.E."/>
            <person name="Mackinder L."/>
            <person name="Mock T."/>
            <person name="Mueller-Roeber B."/>
            <person name="Pagarete A."/>
            <person name="Parker M."/>
            <person name="Probert I."/>
            <person name="Quesneville H."/>
            <person name="Raines C."/>
            <person name="Rensing S.A."/>
            <person name="Riano-Pachon D.M."/>
            <person name="Richier S."/>
            <person name="Rokitta S."/>
            <person name="Shiraiwa Y."/>
            <person name="Soanes D.M."/>
            <person name="van der Giezen M."/>
            <person name="Wahlund T.M."/>
            <person name="Williams B."/>
            <person name="Wilson W."/>
            <person name="Wolfe G."/>
            <person name="Wurch L.L."/>
        </authorList>
    </citation>
    <scope>NUCLEOTIDE SEQUENCE</scope>
</reference>
<dbReference type="GeneID" id="19046737"/>
<dbReference type="HOGENOM" id="CLU_019724_0_0_1"/>
<protein>
    <recommendedName>
        <fullName evidence="5">HTTM domain-containing protein</fullName>
    </recommendedName>
</protein>
<reference evidence="3" key="2">
    <citation type="submission" date="2024-10" db="UniProtKB">
        <authorList>
            <consortium name="EnsemblProtists"/>
        </authorList>
    </citation>
    <scope>IDENTIFICATION</scope>
</reference>
<feature type="transmembrane region" description="Helical" evidence="2">
    <location>
        <begin position="32"/>
        <end position="50"/>
    </location>
</feature>
<dbReference type="PaxDb" id="2903-EOD29388"/>
<dbReference type="EnsemblProtists" id="EOD29388">
    <property type="protein sequence ID" value="EOD29388"/>
    <property type="gene ID" value="EMIHUDRAFT_204043"/>
</dbReference>
<keyword evidence="2" id="KW-0472">Membrane</keyword>
<evidence type="ECO:0000313" key="4">
    <source>
        <dbReference type="Proteomes" id="UP000013827"/>
    </source>
</evidence>
<proteinExistence type="predicted"/>
<accession>A0A0D3K0V3</accession>
<evidence type="ECO:0000256" key="2">
    <source>
        <dbReference type="SAM" id="Phobius"/>
    </source>
</evidence>
<evidence type="ECO:0000256" key="1">
    <source>
        <dbReference type="SAM" id="MobiDB-lite"/>
    </source>
</evidence>
<dbReference type="AlphaFoldDB" id="A0A0D3K0V3"/>
<keyword evidence="2" id="KW-1133">Transmembrane helix</keyword>
<evidence type="ECO:0008006" key="5">
    <source>
        <dbReference type="Google" id="ProtNLM"/>
    </source>
</evidence>
<organism evidence="3 4">
    <name type="scientific">Emiliania huxleyi (strain CCMP1516)</name>
    <dbReference type="NCBI Taxonomy" id="280463"/>
    <lineage>
        <taxon>Eukaryota</taxon>
        <taxon>Haptista</taxon>
        <taxon>Haptophyta</taxon>
        <taxon>Prymnesiophyceae</taxon>
        <taxon>Isochrysidales</taxon>
        <taxon>Noelaerhabdaceae</taxon>
        <taxon>Emiliania</taxon>
    </lineage>
</organism>
<dbReference type="Proteomes" id="UP000013827">
    <property type="component" value="Unassembled WGS sequence"/>
</dbReference>
<keyword evidence="2" id="KW-0812">Transmembrane</keyword>
<feature type="region of interest" description="Disordered" evidence="1">
    <location>
        <begin position="1"/>
        <end position="24"/>
    </location>
</feature>
<keyword evidence="4" id="KW-1185">Reference proteome</keyword>